<reference evidence="2 4" key="2">
    <citation type="submission" date="2018-12" db="EMBL/GenBank/DDBJ databases">
        <authorList>
            <consortium name="Pathogen Informatics"/>
        </authorList>
    </citation>
    <scope>NUCLEOTIDE SEQUENCE [LARGE SCALE GENOMIC DNA]</scope>
    <source>
        <strain evidence="2 4">NCTC13489</strain>
    </source>
</reference>
<protein>
    <submittedName>
        <fullName evidence="2">Uncharacterized protein</fullName>
    </submittedName>
</protein>
<accession>A0A3S4YUL7</accession>
<dbReference type="KEGG" id="cant:NCTC13489_02504"/>
<organism evidence="2 4">
    <name type="scientific">Kaistella antarctica</name>
    <dbReference type="NCBI Taxonomy" id="266748"/>
    <lineage>
        <taxon>Bacteria</taxon>
        <taxon>Pseudomonadati</taxon>
        <taxon>Bacteroidota</taxon>
        <taxon>Flavobacteriia</taxon>
        <taxon>Flavobacteriales</taxon>
        <taxon>Weeksellaceae</taxon>
        <taxon>Chryseobacterium group</taxon>
        <taxon>Kaistella</taxon>
    </lineage>
</organism>
<keyword evidence="3" id="KW-1185">Reference proteome</keyword>
<dbReference type="OrthoDB" id="9949245at2"/>
<dbReference type="RefSeq" id="WP_034718646.1">
    <property type="nucleotide sequence ID" value="NZ_FOIX01000001.1"/>
</dbReference>
<sequence length="78" mass="9093">MKTITLHFSESIAEKLNDFLKTFSEKDLKIEFGNDTQFLAAKKELQKDYDLYKNNKNPLISVDDAEEEMNALFQSNEN</sequence>
<gene>
    <name evidence="1" type="ORF">HY04_07480</name>
    <name evidence="2" type="ORF">NCTC13489_02504</name>
</gene>
<name>A0A3S4YUL7_9FLAO</name>
<dbReference type="EMBL" id="LR134441">
    <property type="protein sequence ID" value="VEI01039.1"/>
    <property type="molecule type" value="Genomic_DNA"/>
</dbReference>
<dbReference type="EMBL" id="JPEP01000002">
    <property type="protein sequence ID" value="KEY18350.1"/>
    <property type="molecule type" value="Genomic_DNA"/>
</dbReference>
<evidence type="ECO:0000313" key="3">
    <source>
        <dbReference type="Proteomes" id="UP000028349"/>
    </source>
</evidence>
<reference evidence="1 3" key="1">
    <citation type="submission" date="2014-07" db="EMBL/GenBank/DDBJ databases">
        <authorList>
            <person name="Pisani N.G."/>
            <person name="Newman J.D."/>
        </authorList>
    </citation>
    <scope>NUCLEOTIDE SEQUENCE [LARGE SCALE GENOMIC DNA]</scope>
    <source>
        <strain evidence="1 3">LMG 24720</strain>
    </source>
</reference>
<dbReference type="STRING" id="266748.HY04_07480"/>
<evidence type="ECO:0000313" key="2">
    <source>
        <dbReference type="EMBL" id="VEI01039.1"/>
    </source>
</evidence>
<evidence type="ECO:0000313" key="1">
    <source>
        <dbReference type="EMBL" id="KEY18350.1"/>
    </source>
</evidence>
<dbReference type="Proteomes" id="UP000270036">
    <property type="component" value="Chromosome"/>
</dbReference>
<dbReference type="Proteomes" id="UP000028349">
    <property type="component" value="Unassembled WGS sequence"/>
</dbReference>
<proteinExistence type="predicted"/>
<dbReference type="AlphaFoldDB" id="A0A3S4YUL7"/>
<evidence type="ECO:0000313" key="4">
    <source>
        <dbReference type="Proteomes" id="UP000270036"/>
    </source>
</evidence>